<accession>A0ABU0E1F3</accession>
<gene>
    <name evidence="2" type="ORF">J2S15_001386</name>
</gene>
<dbReference type="Proteomes" id="UP001230220">
    <property type="component" value="Unassembled WGS sequence"/>
</dbReference>
<feature type="transmembrane region" description="Helical" evidence="1">
    <location>
        <begin position="12"/>
        <end position="33"/>
    </location>
</feature>
<dbReference type="EMBL" id="JAUSUR010000002">
    <property type="protein sequence ID" value="MDQ0360641.1"/>
    <property type="molecule type" value="Genomic_DNA"/>
</dbReference>
<feature type="transmembrane region" description="Helical" evidence="1">
    <location>
        <begin position="95"/>
        <end position="119"/>
    </location>
</feature>
<evidence type="ECO:0000313" key="2">
    <source>
        <dbReference type="EMBL" id="MDQ0360641.1"/>
    </source>
</evidence>
<reference evidence="2 3" key="1">
    <citation type="submission" date="2023-07" db="EMBL/GenBank/DDBJ databases">
        <title>Genomic Encyclopedia of Type Strains, Phase IV (KMG-IV): sequencing the most valuable type-strain genomes for metagenomic binning, comparative biology and taxonomic classification.</title>
        <authorList>
            <person name="Goeker M."/>
        </authorList>
    </citation>
    <scope>NUCLEOTIDE SEQUENCE [LARGE SCALE GENOMIC DNA]</scope>
    <source>
        <strain evidence="2 3">DSM 16784</strain>
    </source>
</reference>
<keyword evidence="1" id="KW-0812">Transmembrane</keyword>
<organism evidence="2 3">
    <name type="scientific">Breznakia pachnodae</name>
    <dbReference type="NCBI Taxonomy" id="265178"/>
    <lineage>
        <taxon>Bacteria</taxon>
        <taxon>Bacillati</taxon>
        <taxon>Bacillota</taxon>
        <taxon>Erysipelotrichia</taxon>
        <taxon>Erysipelotrichales</taxon>
        <taxon>Erysipelotrichaceae</taxon>
        <taxon>Breznakia</taxon>
    </lineage>
</organism>
<keyword evidence="1" id="KW-0472">Membrane</keyword>
<feature type="transmembrane region" description="Helical" evidence="1">
    <location>
        <begin position="131"/>
        <end position="148"/>
    </location>
</feature>
<comment type="caution">
    <text evidence="2">The sequence shown here is derived from an EMBL/GenBank/DDBJ whole genome shotgun (WGS) entry which is preliminary data.</text>
</comment>
<evidence type="ECO:0000256" key="1">
    <source>
        <dbReference type="SAM" id="Phobius"/>
    </source>
</evidence>
<keyword evidence="1" id="KW-1133">Transmembrane helix</keyword>
<feature type="transmembrane region" description="Helical" evidence="1">
    <location>
        <begin position="39"/>
        <end position="57"/>
    </location>
</feature>
<evidence type="ECO:0000313" key="3">
    <source>
        <dbReference type="Proteomes" id="UP001230220"/>
    </source>
</evidence>
<proteinExistence type="predicted"/>
<keyword evidence="3" id="KW-1185">Reference proteome</keyword>
<dbReference type="Pfam" id="PF03729">
    <property type="entry name" value="DUF308"/>
    <property type="match status" value="2"/>
</dbReference>
<sequence>MEKKIVTKKADALRLFLTGIALIGLGVFILNTGLFTLQAMFYIFGIAFIVVGVSNILRLILHKVRGKEGAIPLSTAVLNIGLGILVITFQTMQISLFGIICGLYALLQCAIRALNYYILRRNNVTGRVKDLFLSLFYLGLGGFLLFSPYLHVNVVLNIIAVYFILYGFTYCNDGLKEVIPVQQQDKIKRKIRITLPVFVEFLIPKFVLDEMNEFLAPSDKYKEHTIPEVEEIKLDEEPDIEVFVHMSPKGFGIIGHVDVCFEGVVMSYGNYDHHSQRFFEMIGDGVLFFAKREKYIPFVIEDSNKTLVSFGLKLTKEQKQEAKRKLDEIIVDLYKWVPPFYVGRNDYYASRLSFNVPTEFYKFKKGKFKTFFVLGSNCVKLADQIVGSAGIDVLKMNGIITPGTYYEYLNNRFSSKDMLVISKVIYN</sequence>
<feature type="transmembrane region" description="Helical" evidence="1">
    <location>
        <begin position="69"/>
        <end position="89"/>
    </location>
</feature>
<dbReference type="InterPro" id="IPR005325">
    <property type="entry name" value="DUF308_memb"/>
</dbReference>
<name>A0ABU0E1F3_9FIRM</name>
<protein>
    <submittedName>
        <fullName evidence="2">Uncharacterized membrane protein HdeD (DUF308 family)</fullName>
    </submittedName>
</protein>
<dbReference type="RefSeq" id="WP_307406702.1">
    <property type="nucleotide sequence ID" value="NZ_JAUSUR010000002.1"/>
</dbReference>